<dbReference type="STRING" id="442562.Rumeso_02737"/>
<evidence type="ECO:0000256" key="3">
    <source>
        <dbReference type="ARBA" id="ARBA00022970"/>
    </source>
</evidence>
<protein>
    <recommendedName>
        <fullName evidence="5">Leucine-binding protein domain-containing protein</fullName>
    </recommendedName>
</protein>
<dbReference type="PANTHER" id="PTHR30483">
    <property type="entry name" value="LEUCINE-SPECIFIC-BINDING PROTEIN"/>
    <property type="match status" value="1"/>
</dbReference>
<evidence type="ECO:0000256" key="2">
    <source>
        <dbReference type="ARBA" id="ARBA00022729"/>
    </source>
</evidence>
<dbReference type="Gene3D" id="3.40.50.2300">
    <property type="match status" value="2"/>
</dbReference>
<dbReference type="InterPro" id="IPR028082">
    <property type="entry name" value="Peripla_BP_I"/>
</dbReference>
<dbReference type="PATRIC" id="fig|442562.3.peg.2692"/>
<dbReference type="AlphaFoldDB" id="A0A017HMW2"/>
<evidence type="ECO:0000256" key="1">
    <source>
        <dbReference type="ARBA" id="ARBA00010062"/>
    </source>
</evidence>
<dbReference type="InterPro" id="IPR028081">
    <property type="entry name" value="Leu-bd"/>
</dbReference>
<keyword evidence="3" id="KW-0029">Amino-acid transport</keyword>
<keyword evidence="7" id="KW-1185">Reference proteome</keyword>
<feature type="chain" id="PRO_5001492812" description="Leucine-binding protein domain-containing protein" evidence="4">
    <location>
        <begin position="22"/>
        <end position="396"/>
    </location>
</feature>
<evidence type="ECO:0000313" key="7">
    <source>
        <dbReference type="Proteomes" id="UP000019666"/>
    </source>
</evidence>
<reference evidence="6 7" key="1">
    <citation type="submission" date="2013-02" db="EMBL/GenBank/DDBJ databases">
        <authorList>
            <person name="Fiebig A."/>
            <person name="Goeker M."/>
            <person name="Klenk H.-P.P."/>
        </authorList>
    </citation>
    <scope>NUCLEOTIDE SEQUENCE [LARGE SCALE GENOMIC DNA]</scope>
    <source>
        <strain evidence="6 7">DSM 19309</strain>
    </source>
</reference>
<evidence type="ECO:0000259" key="5">
    <source>
        <dbReference type="Pfam" id="PF13458"/>
    </source>
</evidence>
<feature type="signal peptide" evidence="4">
    <location>
        <begin position="1"/>
        <end position="21"/>
    </location>
</feature>
<dbReference type="EMBL" id="AOSK01000068">
    <property type="protein sequence ID" value="EYD75650.1"/>
    <property type="molecule type" value="Genomic_DNA"/>
</dbReference>
<keyword evidence="2 4" id="KW-0732">Signal</keyword>
<comment type="similarity">
    <text evidence="1">Belongs to the leucine-binding protein family.</text>
</comment>
<keyword evidence="3" id="KW-0813">Transport</keyword>
<dbReference type="InterPro" id="IPR022478">
    <property type="entry name" value="ABC_transptr_sub-bd_PQQ"/>
</dbReference>
<accession>A0A017HMW2</accession>
<dbReference type="Proteomes" id="UP000019666">
    <property type="component" value="Unassembled WGS sequence"/>
</dbReference>
<feature type="domain" description="Leucine-binding protein" evidence="5">
    <location>
        <begin position="52"/>
        <end position="354"/>
    </location>
</feature>
<dbReference type="Pfam" id="PF13458">
    <property type="entry name" value="Peripla_BP_6"/>
    <property type="match status" value="1"/>
</dbReference>
<organism evidence="6 7">
    <name type="scientific">Rubellimicrobium mesophilum DSM 19309</name>
    <dbReference type="NCBI Taxonomy" id="442562"/>
    <lineage>
        <taxon>Bacteria</taxon>
        <taxon>Pseudomonadati</taxon>
        <taxon>Pseudomonadota</taxon>
        <taxon>Alphaproteobacteria</taxon>
        <taxon>Rhodobacterales</taxon>
        <taxon>Roseobacteraceae</taxon>
        <taxon>Rubellimicrobium</taxon>
    </lineage>
</organism>
<sequence>MLRRVAALCALGLAAAQPASSAEVRAAVLRVDYPGLLPISRLDLPPEDLGFAGAELATEDNATTGGFLGDTYAVHDVAVAPEEAQAAFDQLVTEGYGIVVVLAHRDEVLAFADSAPEGMLILNAEATDESLRGEDCRANVLHVAPSERMLTDALAQFLVWKRWERWFLIHGSHPEDLALAQAYEASAEKFGATIAEEREFEDRGGARVTDTGQAQVQQQIPLFTQDARRHDVVVAADASDVFAAYLPFQTWDARPVTGSAGLRPVTWHPAHESWGATQMQNRFEALAHRPMREEDYQAWLALRVVGEAVTRTRSADPQAIRDYALGPDFEVGAFKGQPLTFRDWNGQLRQPILLTDGRITVSVSPQEGFLHPVSTLDTLGLDRPESKCTAFGGGAE</sequence>
<dbReference type="InterPro" id="IPR051010">
    <property type="entry name" value="BCAA_transport"/>
</dbReference>
<gene>
    <name evidence="6" type="ORF">Rumeso_02737</name>
</gene>
<proteinExistence type="inferred from homology"/>
<dbReference type="CDD" id="cd06268">
    <property type="entry name" value="PBP1_ABC_transporter_LIVBP-like"/>
    <property type="match status" value="1"/>
</dbReference>
<dbReference type="NCBIfam" id="TIGR03863">
    <property type="entry name" value="PQQ_ABC_bind"/>
    <property type="match status" value="1"/>
</dbReference>
<evidence type="ECO:0000313" key="6">
    <source>
        <dbReference type="EMBL" id="EYD75650.1"/>
    </source>
</evidence>
<dbReference type="GO" id="GO:0006865">
    <property type="term" value="P:amino acid transport"/>
    <property type="evidence" value="ECO:0007669"/>
    <property type="project" value="UniProtKB-KW"/>
</dbReference>
<dbReference type="HOGENOM" id="CLU_052000_0_0_5"/>
<evidence type="ECO:0000256" key="4">
    <source>
        <dbReference type="SAM" id="SignalP"/>
    </source>
</evidence>
<comment type="caution">
    <text evidence="6">The sequence shown here is derived from an EMBL/GenBank/DDBJ whole genome shotgun (WGS) entry which is preliminary data.</text>
</comment>
<dbReference type="PANTHER" id="PTHR30483:SF6">
    <property type="entry name" value="PERIPLASMIC BINDING PROTEIN OF ABC TRANSPORTER FOR NATURAL AMINO ACIDS"/>
    <property type="match status" value="1"/>
</dbReference>
<name>A0A017HMW2_9RHOB</name>
<dbReference type="SUPFAM" id="SSF53822">
    <property type="entry name" value="Periplasmic binding protein-like I"/>
    <property type="match status" value="1"/>
</dbReference>